<keyword evidence="2" id="KW-1185">Reference proteome</keyword>
<evidence type="ECO:0000313" key="1">
    <source>
        <dbReference type="EMBL" id="KAI5653241.1"/>
    </source>
</evidence>
<dbReference type="Proteomes" id="UP001060085">
    <property type="component" value="Linkage Group LG07"/>
</dbReference>
<comment type="caution">
    <text evidence="1">The sequence shown here is derived from an EMBL/GenBank/DDBJ whole genome shotgun (WGS) entry which is preliminary data.</text>
</comment>
<protein>
    <submittedName>
        <fullName evidence="1">Uncharacterized protein</fullName>
    </submittedName>
</protein>
<sequence>MMKKKQQVMSKRLDAHDEKLQQLRAALPSDASESKVFQRKTGAGHIQRSALDFEHLTKKIKTEKDRRASNLFIKQLSYFPTLKDSYEGEEDEEHGVKFKALAKTLLTRANSLCAERSGIFLTKGIFEERHIVALVEH</sequence>
<evidence type="ECO:0000313" key="2">
    <source>
        <dbReference type="Proteomes" id="UP001060085"/>
    </source>
</evidence>
<dbReference type="EMBL" id="CM044707">
    <property type="protein sequence ID" value="KAI5653241.1"/>
    <property type="molecule type" value="Genomic_DNA"/>
</dbReference>
<proteinExistence type="predicted"/>
<accession>A0ACB9ZY41</accession>
<gene>
    <name evidence="1" type="ORF">M9H77_30428</name>
</gene>
<organism evidence="1 2">
    <name type="scientific">Catharanthus roseus</name>
    <name type="common">Madagascar periwinkle</name>
    <name type="synonym">Vinca rosea</name>
    <dbReference type="NCBI Taxonomy" id="4058"/>
    <lineage>
        <taxon>Eukaryota</taxon>
        <taxon>Viridiplantae</taxon>
        <taxon>Streptophyta</taxon>
        <taxon>Embryophyta</taxon>
        <taxon>Tracheophyta</taxon>
        <taxon>Spermatophyta</taxon>
        <taxon>Magnoliopsida</taxon>
        <taxon>eudicotyledons</taxon>
        <taxon>Gunneridae</taxon>
        <taxon>Pentapetalae</taxon>
        <taxon>asterids</taxon>
        <taxon>lamiids</taxon>
        <taxon>Gentianales</taxon>
        <taxon>Apocynaceae</taxon>
        <taxon>Rauvolfioideae</taxon>
        <taxon>Vinceae</taxon>
        <taxon>Catharanthinae</taxon>
        <taxon>Catharanthus</taxon>
    </lineage>
</organism>
<name>A0ACB9ZY41_CATRO</name>
<reference evidence="2" key="1">
    <citation type="journal article" date="2023" name="Nat. Plants">
        <title>Single-cell RNA sequencing provides a high-resolution roadmap for understanding the multicellular compartmentation of specialized metabolism.</title>
        <authorList>
            <person name="Sun S."/>
            <person name="Shen X."/>
            <person name="Li Y."/>
            <person name="Li Y."/>
            <person name="Wang S."/>
            <person name="Li R."/>
            <person name="Zhang H."/>
            <person name="Shen G."/>
            <person name="Guo B."/>
            <person name="Wei J."/>
            <person name="Xu J."/>
            <person name="St-Pierre B."/>
            <person name="Chen S."/>
            <person name="Sun C."/>
        </authorList>
    </citation>
    <scope>NUCLEOTIDE SEQUENCE [LARGE SCALE GENOMIC DNA]</scope>
</reference>